<name>A0A1H7FBI3_9GAMM</name>
<dbReference type="Pfam" id="PF12915">
    <property type="entry name" value="DUF3833"/>
    <property type="match status" value="1"/>
</dbReference>
<dbReference type="RefSeq" id="WP_090249523.1">
    <property type="nucleotide sequence ID" value="NZ_FOAA01000001.1"/>
</dbReference>
<evidence type="ECO:0000313" key="2">
    <source>
        <dbReference type="Proteomes" id="UP000199256"/>
    </source>
</evidence>
<dbReference type="STRING" id="1396821.SAMN05444515_101101"/>
<sequence>MKIEAFKDRTPALDLEAYFDGPVKAWGLFQDRFGTVHRQFTVDIQGRVEGDELILEEDFLYDDGEKDRRVWRLKRLDAQHYEGRADDVEGAAKGKLCGQAFNFTYVLRLPIGGRIWRVNFDDWMFMHEDGVLVNRAVMSKFGIRLGDVTLFFRRVSDTPTQ</sequence>
<accession>A0A1H7FBI3</accession>
<dbReference type="OrthoDB" id="5296954at2"/>
<dbReference type="Proteomes" id="UP000199256">
    <property type="component" value="Unassembled WGS sequence"/>
</dbReference>
<reference evidence="2" key="1">
    <citation type="submission" date="2016-10" db="EMBL/GenBank/DDBJ databases">
        <authorList>
            <person name="Varghese N."/>
            <person name="Submissions S."/>
        </authorList>
    </citation>
    <scope>NUCLEOTIDE SEQUENCE [LARGE SCALE GENOMIC DNA]</scope>
    <source>
        <strain evidence="2">DSM 241</strain>
    </source>
</reference>
<dbReference type="InterPro" id="IPR024409">
    <property type="entry name" value="DUF3833"/>
</dbReference>
<evidence type="ECO:0000313" key="1">
    <source>
        <dbReference type="EMBL" id="SEK20575.1"/>
    </source>
</evidence>
<gene>
    <name evidence="1" type="ORF">SAMN05444515_101101</name>
</gene>
<dbReference type="AlphaFoldDB" id="A0A1H7FBI3"/>
<organism evidence="1 2">
    <name type="scientific">Ectothiorhodospira marina</name>
    <dbReference type="NCBI Taxonomy" id="1396821"/>
    <lineage>
        <taxon>Bacteria</taxon>
        <taxon>Pseudomonadati</taxon>
        <taxon>Pseudomonadota</taxon>
        <taxon>Gammaproteobacteria</taxon>
        <taxon>Chromatiales</taxon>
        <taxon>Ectothiorhodospiraceae</taxon>
        <taxon>Ectothiorhodospira</taxon>
    </lineage>
</organism>
<evidence type="ECO:0008006" key="3">
    <source>
        <dbReference type="Google" id="ProtNLM"/>
    </source>
</evidence>
<dbReference type="EMBL" id="FOAA01000001">
    <property type="protein sequence ID" value="SEK20575.1"/>
    <property type="molecule type" value="Genomic_DNA"/>
</dbReference>
<proteinExistence type="predicted"/>
<keyword evidence="2" id="KW-1185">Reference proteome</keyword>
<protein>
    <recommendedName>
        <fullName evidence="3">DUF3833 domain-containing protein</fullName>
    </recommendedName>
</protein>